<dbReference type="AlphaFoldDB" id="A0A2T4DRI7"/>
<comment type="caution">
    <text evidence="1">The sequence shown here is derived from an EMBL/GenBank/DDBJ whole genome shotgun (WGS) entry which is preliminary data.</text>
</comment>
<accession>A0A2T4DRI7</accession>
<sequence length="92" mass="10809">MTNLILYYNIINLNTLSMNEAIPIILYGTNSKFQQHYLIHTCYNVIAVVESEPFEPPRFKVLRQGSQLEENILEKVTDDFKEFMYSELNAMD</sequence>
<evidence type="ECO:0000313" key="2">
    <source>
        <dbReference type="Proteomes" id="UP000240608"/>
    </source>
</evidence>
<organism evidence="1 2">
    <name type="scientific">Marivirga lumbricoides</name>
    <dbReference type="NCBI Taxonomy" id="1046115"/>
    <lineage>
        <taxon>Bacteria</taxon>
        <taxon>Pseudomonadati</taxon>
        <taxon>Bacteroidota</taxon>
        <taxon>Cytophagia</taxon>
        <taxon>Cytophagales</taxon>
        <taxon>Marivirgaceae</taxon>
        <taxon>Marivirga</taxon>
    </lineage>
</organism>
<reference evidence="1 2" key="1">
    <citation type="submission" date="2018-03" db="EMBL/GenBank/DDBJ databases">
        <title>Cross-interface Injection: A General Nanoliter Liquid Handling Method Applied to Single Cells Genome Amplification Automated Nanoliter Liquid Handling Applied to Single Cell Multiple Displacement Amplification.</title>
        <authorList>
            <person name="Yun J."/>
            <person name="Xu P."/>
            <person name="Xu J."/>
            <person name="Dai X."/>
            <person name="Wang Y."/>
            <person name="Zheng X."/>
            <person name="Cao C."/>
            <person name="Yi Q."/>
            <person name="Zhu Y."/>
            <person name="Wang L."/>
            <person name="Dong Z."/>
            <person name="Huang Y."/>
            <person name="Huang L."/>
            <person name="Du W."/>
        </authorList>
    </citation>
    <scope>NUCLEOTIDE SEQUENCE [LARGE SCALE GENOMIC DNA]</scope>
    <source>
        <strain evidence="1 2">Z-D1-2</strain>
    </source>
</reference>
<protein>
    <submittedName>
        <fullName evidence="1">Uncharacterized protein</fullName>
    </submittedName>
</protein>
<evidence type="ECO:0000313" key="1">
    <source>
        <dbReference type="EMBL" id="PTB96348.1"/>
    </source>
</evidence>
<name>A0A2T4DRI7_9BACT</name>
<dbReference type="Proteomes" id="UP000240608">
    <property type="component" value="Unassembled WGS sequence"/>
</dbReference>
<gene>
    <name evidence="1" type="ORF">C9994_07830</name>
</gene>
<dbReference type="EMBL" id="PYVU01000055">
    <property type="protein sequence ID" value="PTB96348.1"/>
    <property type="molecule type" value="Genomic_DNA"/>
</dbReference>
<proteinExistence type="predicted"/>